<sequence>MLEYFYTGLLSVAAVAITWFAFYVVYRLFKAQA</sequence>
<keyword evidence="1" id="KW-1133">Transmembrane helix</keyword>
<gene>
    <name evidence="2" type="ORF">EV189_3057</name>
</gene>
<keyword evidence="3" id="KW-1185">Reference proteome</keyword>
<dbReference type="Proteomes" id="UP000293638">
    <property type="component" value="Unassembled WGS sequence"/>
</dbReference>
<evidence type="ECO:0000313" key="3">
    <source>
        <dbReference type="Proteomes" id="UP000293638"/>
    </source>
</evidence>
<keyword evidence="1" id="KW-0812">Transmembrane</keyword>
<dbReference type="AlphaFoldDB" id="A0A4Q7NQV5"/>
<dbReference type="EMBL" id="SGXD01000003">
    <property type="protein sequence ID" value="RZS87623.1"/>
    <property type="molecule type" value="Genomic_DNA"/>
</dbReference>
<comment type="caution">
    <text evidence="2">The sequence shown here is derived from an EMBL/GenBank/DDBJ whole genome shotgun (WGS) entry which is preliminary data.</text>
</comment>
<organism evidence="2 3">
    <name type="scientific">Motilibacter rhizosphaerae</name>
    <dbReference type="NCBI Taxonomy" id="598652"/>
    <lineage>
        <taxon>Bacteria</taxon>
        <taxon>Bacillati</taxon>
        <taxon>Actinomycetota</taxon>
        <taxon>Actinomycetes</taxon>
        <taxon>Motilibacterales</taxon>
        <taxon>Motilibacteraceae</taxon>
        <taxon>Motilibacter</taxon>
    </lineage>
</organism>
<name>A0A4Q7NQV5_9ACTN</name>
<feature type="transmembrane region" description="Helical" evidence="1">
    <location>
        <begin position="6"/>
        <end position="26"/>
    </location>
</feature>
<protein>
    <submittedName>
        <fullName evidence="2">Uncharacterized protein</fullName>
    </submittedName>
</protein>
<evidence type="ECO:0000313" key="2">
    <source>
        <dbReference type="EMBL" id="RZS87623.1"/>
    </source>
</evidence>
<accession>A0A4Q7NQV5</accession>
<evidence type="ECO:0000256" key="1">
    <source>
        <dbReference type="SAM" id="Phobius"/>
    </source>
</evidence>
<keyword evidence="1" id="KW-0472">Membrane</keyword>
<reference evidence="2 3" key="1">
    <citation type="submission" date="2019-02" db="EMBL/GenBank/DDBJ databases">
        <title>Genomic Encyclopedia of Type Strains, Phase IV (KMG-IV): sequencing the most valuable type-strain genomes for metagenomic binning, comparative biology and taxonomic classification.</title>
        <authorList>
            <person name="Goeker M."/>
        </authorList>
    </citation>
    <scope>NUCLEOTIDE SEQUENCE [LARGE SCALE GENOMIC DNA]</scope>
    <source>
        <strain evidence="2 3">DSM 45622</strain>
    </source>
</reference>
<proteinExistence type="predicted"/>